<proteinExistence type="predicted"/>
<dbReference type="InterPro" id="IPR025852">
    <property type="entry name" value="SM_dom_ATX"/>
</dbReference>
<dbReference type="GO" id="GO:0003729">
    <property type="term" value="F:mRNA binding"/>
    <property type="evidence" value="ECO:0007669"/>
    <property type="project" value="TreeGrafter"/>
</dbReference>
<feature type="compositionally biased region" description="Basic residues" evidence="1">
    <location>
        <begin position="58"/>
        <end position="71"/>
    </location>
</feature>
<dbReference type="GO" id="GO:0034063">
    <property type="term" value="P:stress granule assembly"/>
    <property type="evidence" value="ECO:0007669"/>
    <property type="project" value="TreeGrafter"/>
</dbReference>
<dbReference type="EMBL" id="JAIQCJ010002112">
    <property type="protein sequence ID" value="KAJ8782490.1"/>
    <property type="molecule type" value="Genomic_DNA"/>
</dbReference>
<accession>A0AB34GVH2</accession>
<dbReference type="PANTHER" id="PTHR12854:SF8">
    <property type="entry name" value="ATAXIN-2-LIKE PROTEIN"/>
    <property type="match status" value="1"/>
</dbReference>
<feature type="compositionally biased region" description="Basic residues" evidence="1">
    <location>
        <begin position="78"/>
        <end position="89"/>
    </location>
</feature>
<protein>
    <recommendedName>
        <fullName evidence="2">Ataxin 2 SM domain-containing protein</fullName>
    </recommendedName>
</protein>
<reference evidence="3 4" key="1">
    <citation type="submission" date="2022-11" db="EMBL/GenBank/DDBJ databases">
        <title>Whole genome sequence of Eschrichtius robustus ER-17-0199.</title>
        <authorList>
            <person name="Bruniche-Olsen A."/>
            <person name="Black A.N."/>
            <person name="Fields C.J."/>
            <person name="Walden K."/>
            <person name="Dewoody J.A."/>
        </authorList>
    </citation>
    <scope>NUCLEOTIDE SEQUENCE [LARGE SCALE GENOMIC DNA]</scope>
    <source>
        <strain evidence="3">ER-17-0199</strain>
        <tissue evidence="3">Blubber</tissue>
    </source>
</reference>
<comment type="caution">
    <text evidence="3">The sequence shown here is derived from an EMBL/GenBank/DDBJ whole genome shotgun (WGS) entry which is preliminary data.</text>
</comment>
<keyword evidence="4" id="KW-1185">Reference proteome</keyword>
<sequence>MQQAVATGLPRAPASPTVASWGPLASTSAAPGLPVAASPCLGPAAAAGSGAPPEPRASRCRSHCHHSRNIRRGQGSGHRQHQGTKHRKGTPQSPVFEGDSNSRMLHFLTTVVGSTCDVKVKNGTTCEGMFTTLSSKFELAVDTVHQKASEPAGGPCQEDIVDTMVFESSDVVLVHFQLKC</sequence>
<organism evidence="3 4">
    <name type="scientific">Eschrichtius robustus</name>
    <name type="common">California gray whale</name>
    <name type="synonym">Eschrichtius gibbosus</name>
    <dbReference type="NCBI Taxonomy" id="9764"/>
    <lineage>
        <taxon>Eukaryota</taxon>
        <taxon>Metazoa</taxon>
        <taxon>Chordata</taxon>
        <taxon>Craniata</taxon>
        <taxon>Vertebrata</taxon>
        <taxon>Euteleostomi</taxon>
        <taxon>Mammalia</taxon>
        <taxon>Eutheria</taxon>
        <taxon>Laurasiatheria</taxon>
        <taxon>Artiodactyla</taxon>
        <taxon>Whippomorpha</taxon>
        <taxon>Cetacea</taxon>
        <taxon>Mysticeti</taxon>
        <taxon>Eschrichtiidae</taxon>
        <taxon>Eschrichtius</taxon>
    </lineage>
</organism>
<dbReference type="Proteomes" id="UP001159641">
    <property type="component" value="Unassembled WGS sequence"/>
</dbReference>
<dbReference type="InterPro" id="IPR045117">
    <property type="entry name" value="ATXN2-like"/>
</dbReference>
<evidence type="ECO:0000256" key="1">
    <source>
        <dbReference type="SAM" id="MobiDB-lite"/>
    </source>
</evidence>
<dbReference type="AlphaFoldDB" id="A0AB34GVH2"/>
<gene>
    <name evidence="3" type="ORF">J1605_010198</name>
</gene>
<name>A0AB34GVH2_ESCRO</name>
<dbReference type="PANTHER" id="PTHR12854">
    <property type="entry name" value="ATAXIN 2-RELATED"/>
    <property type="match status" value="1"/>
</dbReference>
<dbReference type="GO" id="GO:0010494">
    <property type="term" value="C:cytoplasmic stress granule"/>
    <property type="evidence" value="ECO:0007669"/>
    <property type="project" value="TreeGrafter"/>
</dbReference>
<evidence type="ECO:0000259" key="2">
    <source>
        <dbReference type="Pfam" id="PF14438"/>
    </source>
</evidence>
<feature type="region of interest" description="Disordered" evidence="1">
    <location>
        <begin position="44"/>
        <end position="100"/>
    </location>
</feature>
<dbReference type="Pfam" id="PF14438">
    <property type="entry name" value="SM-ATX"/>
    <property type="match status" value="1"/>
</dbReference>
<evidence type="ECO:0000313" key="4">
    <source>
        <dbReference type="Proteomes" id="UP001159641"/>
    </source>
</evidence>
<feature type="domain" description="Ataxin 2 SM" evidence="2">
    <location>
        <begin position="101"/>
        <end position="176"/>
    </location>
</feature>
<evidence type="ECO:0000313" key="3">
    <source>
        <dbReference type="EMBL" id="KAJ8782490.1"/>
    </source>
</evidence>